<proteinExistence type="predicted"/>
<dbReference type="EMBL" id="HADW01017181">
    <property type="protein sequence ID" value="SBP18581.1"/>
    <property type="molecule type" value="Transcribed_RNA"/>
</dbReference>
<protein>
    <submittedName>
        <fullName evidence="1">Apolipoprotein B (Including Ag(X) antigen)</fullName>
    </submittedName>
</protein>
<accession>A0A1A7XKF0</accession>
<name>A0A1A7XKF0_9TELE</name>
<feature type="non-terminal residue" evidence="1">
    <location>
        <position position="73"/>
    </location>
</feature>
<dbReference type="AlphaFoldDB" id="A0A1A7XKF0"/>
<reference evidence="1" key="1">
    <citation type="submission" date="2016-05" db="EMBL/GenBank/DDBJ databases">
        <authorList>
            <person name="Lavstsen T."/>
            <person name="Jespersen J.S."/>
        </authorList>
    </citation>
    <scope>NUCLEOTIDE SEQUENCE</scope>
    <source>
        <tissue evidence="1">Brain</tissue>
    </source>
</reference>
<gene>
    <name evidence="1" type="primary">APOB</name>
</gene>
<keyword evidence="1" id="KW-0449">Lipoprotein</keyword>
<evidence type="ECO:0000313" key="1">
    <source>
        <dbReference type="EMBL" id="SBP18581.1"/>
    </source>
</evidence>
<organism evidence="1">
    <name type="scientific">Iconisemion striatum</name>
    <dbReference type="NCBI Taxonomy" id="60296"/>
    <lineage>
        <taxon>Eukaryota</taxon>
        <taxon>Metazoa</taxon>
        <taxon>Chordata</taxon>
        <taxon>Craniata</taxon>
        <taxon>Vertebrata</taxon>
        <taxon>Euteleostomi</taxon>
        <taxon>Actinopterygii</taxon>
        <taxon>Neopterygii</taxon>
        <taxon>Teleostei</taxon>
        <taxon>Neoteleostei</taxon>
        <taxon>Acanthomorphata</taxon>
        <taxon>Ovalentaria</taxon>
        <taxon>Atherinomorphae</taxon>
        <taxon>Cyprinodontiformes</taxon>
        <taxon>Nothobranchiidae</taxon>
        <taxon>Iconisemion</taxon>
    </lineage>
</organism>
<sequence length="73" mass="8020">NGHDFNHLSEFRGSLSPEIVTFSLSGDTNSPILMMKQLITTESATFSYFKFNVSSEAETPVMRKSLFVASGLA</sequence>
<reference evidence="1" key="2">
    <citation type="submission" date="2016-06" db="EMBL/GenBank/DDBJ databases">
        <title>The genome of a short-lived fish provides insights into sex chromosome evolution and the genetic control of aging.</title>
        <authorList>
            <person name="Reichwald K."/>
            <person name="Felder M."/>
            <person name="Petzold A."/>
            <person name="Koch P."/>
            <person name="Groth M."/>
            <person name="Platzer M."/>
        </authorList>
    </citation>
    <scope>NUCLEOTIDE SEQUENCE</scope>
    <source>
        <tissue evidence="1">Brain</tissue>
    </source>
</reference>
<feature type="non-terminal residue" evidence="1">
    <location>
        <position position="1"/>
    </location>
</feature>